<dbReference type="CDD" id="cd10845">
    <property type="entry name" value="DSRM_RNAse_III_family"/>
    <property type="match status" value="1"/>
</dbReference>
<comment type="subcellular location">
    <subcellularLocation>
        <location evidence="8">Cytoplasm</location>
    </subcellularLocation>
</comment>
<keyword evidence="8" id="KW-0963">Cytoplasm</keyword>
<comment type="catalytic activity">
    <reaction evidence="1 8">
        <text>Endonucleolytic cleavage to 5'-phosphomonoester.</text>
        <dbReference type="EC" id="3.1.26.3"/>
    </reaction>
</comment>
<sequence length="259" mass="29376">MIDFLLRPWRRNFGPDKAYYRIIDDLFGFVPHNIELYKLALVHKSASLVLEDGRSINNERLEYLGDAVIEAVTSDYIFIEYPDRDEGFMTKLRSKIVSRQSLNGLAVKLGLDAHVISANGAGIAQKHIYGDAFEAMMGAVYLDQGYDFVNRLLINRIYFGLLDLEELTESENDFKSRLIEWCQKNRHKVSFRTGFDKEAAPNHPVFHCTVLVDGMEVGHGAGDSKKEAEQHAAFSVSQYMTDEQCASLLDKVDRLTGTK</sequence>
<keyword evidence="12" id="KW-1185">Reference proteome</keyword>
<dbReference type="GO" id="GO:0003725">
    <property type="term" value="F:double-stranded RNA binding"/>
    <property type="evidence" value="ECO:0007669"/>
    <property type="project" value="TreeGrafter"/>
</dbReference>
<dbReference type="PROSITE" id="PS00517">
    <property type="entry name" value="RNASE_3_1"/>
    <property type="match status" value="1"/>
</dbReference>
<dbReference type="EMBL" id="AP019736">
    <property type="protein sequence ID" value="BBL05949.1"/>
    <property type="molecule type" value="Genomic_DNA"/>
</dbReference>
<protein>
    <recommendedName>
        <fullName evidence="8">Ribonuclease 3</fullName>
        <ecNumber evidence="8">3.1.26.3</ecNumber>
    </recommendedName>
    <alternativeName>
        <fullName evidence="8">Ribonuclease III</fullName>
        <shortName evidence="8">RNase III</shortName>
    </alternativeName>
</protein>
<dbReference type="InterPro" id="IPR014720">
    <property type="entry name" value="dsRBD_dom"/>
</dbReference>
<dbReference type="SMART" id="SM00358">
    <property type="entry name" value="DSRM"/>
    <property type="match status" value="1"/>
</dbReference>
<dbReference type="PANTHER" id="PTHR11207:SF0">
    <property type="entry name" value="RIBONUCLEASE 3"/>
    <property type="match status" value="1"/>
</dbReference>
<keyword evidence="8" id="KW-0698">rRNA processing</keyword>
<evidence type="ECO:0000256" key="4">
    <source>
        <dbReference type="ARBA" id="ARBA00022722"/>
    </source>
</evidence>
<feature type="binding site" evidence="8">
    <location>
        <position position="62"/>
    </location>
    <ligand>
        <name>Mg(2+)</name>
        <dbReference type="ChEBI" id="CHEBI:18420"/>
    </ligand>
</feature>
<evidence type="ECO:0000259" key="10">
    <source>
        <dbReference type="PROSITE" id="PS50142"/>
    </source>
</evidence>
<feature type="active site" evidence="8">
    <location>
        <position position="134"/>
    </location>
</feature>
<dbReference type="InterPro" id="IPR036389">
    <property type="entry name" value="RNase_III_sf"/>
</dbReference>
<dbReference type="PROSITE" id="PS50137">
    <property type="entry name" value="DS_RBD"/>
    <property type="match status" value="1"/>
</dbReference>
<keyword evidence="8" id="KW-0699">rRNA-binding</keyword>
<feature type="domain" description="RNase III" evidence="10">
    <location>
        <begin position="20"/>
        <end position="145"/>
    </location>
</feature>
<dbReference type="CDD" id="cd00593">
    <property type="entry name" value="RIBOc"/>
    <property type="match status" value="1"/>
</dbReference>
<dbReference type="EC" id="3.1.26.3" evidence="8"/>
<keyword evidence="3 8" id="KW-0507">mRNA processing</keyword>
<name>A0A4Y1X0A2_9BACT</name>
<dbReference type="GO" id="GO:0046872">
    <property type="term" value="F:metal ion binding"/>
    <property type="evidence" value="ECO:0007669"/>
    <property type="project" value="UniProtKB-KW"/>
</dbReference>
<keyword evidence="7 8" id="KW-0694">RNA-binding</keyword>
<dbReference type="GO" id="GO:0019843">
    <property type="term" value="F:rRNA binding"/>
    <property type="evidence" value="ECO:0007669"/>
    <property type="project" value="UniProtKB-KW"/>
</dbReference>
<comment type="subunit">
    <text evidence="8">Homodimer.</text>
</comment>
<comment type="similarity">
    <text evidence="2">Belongs to the ribonuclease III family.</text>
</comment>
<dbReference type="Pfam" id="PF00035">
    <property type="entry name" value="dsrm"/>
    <property type="match status" value="1"/>
</dbReference>
<evidence type="ECO:0000313" key="11">
    <source>
        <dbReference type="EMBL" id="BBL05949.1"/>
    </source>
</evidence>
<dbReference type="NCBIfam" id="TIGR02191">
    <property type="entry name" value="RNaseIII"/>
    <property type="match status" value="1"/>
</dbReference>
<evidence type="ECO:0000259" key="9">
    <source>
        <dbReference type="PROSITE" id="PS50137"/>
    </source>
</evidence>
<evidence type="ECO:0000256" key="3">
    <source>
        <dbReference type="ARBA" id="ARBA00022664"/>
    </source>
</evidence>
<accession>A0A4Y1X0A2</accession>
<dbReference type="GO" id="GO:0006364">
    <property type="term" value="P:rRNA processing"/>
    <property type="evidence" value="ECO:0007669"/>
    <property type="project" value="UniProtKB-UniRule"/>
</dbReference>
<dbReference type="HAMAP" id="MF_00104">
    <property type="entry name" value="RNase_III"/>
    <property type="match status" value="1"/>
</dbReference>
<feature type="binding site" evidence="8">
    <location>
        <position position="131"/>
    </location>
    <ligand>
        <name>Mg(2+)</name>
        <dbReference type="ChEBI" id="CHEBI:18420"/>
    </ligand>
</feature>
<keyword evidence="5 8" id="KW-0255">Endonuclease</keyword>
<keyword evidence="6 8" id="KW-0378">Hydrolase</keyword>
<evidence type="ECO:0000313" key="12">
    <source>
        <dbReference type="Proteomes" id="UP000319374"/>
    </source>
</evidence>
<keyword evidence="8" id="KW-0460">Magnesium</keyword>
<reference evidence="12" key="1">
    <citation type="submission" date="2019-06" db="EMBL/GenBank/DDBJ databases">
        <title>Alistipes onderdonkii subsp. vulgaris subsp. nov., Alistipes dispar sp. nov. and Alistipes communis sp. nov., isolated from human faeces, and creation of Alistipes onderdonkii subsp. onderdonkii subsp. nov.</title>
        <authorList>
            <person name="Sakamoto M."/>
            <person name="Ikeyama N."/>
            <person name="Ogata Y."/>
            <person name="Suda W."/>
            <person name="Iino T."/>
            <person name="Hattori M."/>
            <person name="Ohkuma M."/>
        </authorList>
    </citation>
    <scope>NUCLEOTIDE SEQUENCE [LARGE SCALE GENOMIC DNA]</scope>
    <source>
        <strain evidence="12">5CPEGH6</strain>
    </source>
</reference>
<evidence type="ECO:0000256" key="8">
    <source>
        <dbReference type="HAMAP-Rule" id="MF_00104"/>
    </source>
</evidence>
<dbReference type="Pfam" id="PF14622">
    <property type="entry name" value="Ribonucleas_3_3"/>
    <property type="match status" value="1"/>
</dbReference>
<keyword evidence="8" id="KW-0479">Metal-binding</keyword>
<dbReference type="Gene3D" id="3.30.160.20">
    <property type="match status" value="1"/>
</dbReference>
<keyword evidence="8" id="KW-0819">tRNA processing</keyword>
<dbReference type="GO" id="GO:0005737">
    <property type="term" value="C:cytoplasm"/>
    <property type="evidence" value="ECO:0007669"/>
    <property type="project" value="UniProtKB-SubCell"/>
</dbReference>
<dbReference type="Gene3D" id="1.10.1520.10">
    <property type="entry name" value="Ribonuclease III domain"/>
    <property type="match status" value="1"/>
</dbReference>
<dbReference type="InterPro" id="IPR011907">
    <property type="entry name" value="RNase_III"/>
</dbReference>
<evidence type="ECO:0000256" key="1">
    <source>
        <dbReference type="ARBA" id="ARBA00000109"/>
    </source>
</evidence>
<feature type="domain" description="DRBM" evidence="9">
    <location>
        <begin position="173"/>
        <end position="242"/>
    </location>
</feature>
<dbReference type="GO" id="GO:0008033">
    <property type="term" value="P:tRNA processing"/>
    <property type="evidence" value="ECO:0007669"/>
    <property type="project" value="UniProtKB-KW"/>
</dbReference>
<dbReference type="SUPFAM" id="SSF54768">
    <property type="entry name" value="dsRNA-binding domain-like"/>
    <property type="match status" value="1"/>
</dbReference>
<evidence type="ECO:0000256" key="7">
    <source>
        <dbReference type="ARBA" id="ARBA00022884"/>
    </source>
</evidence>
<organism evidence="11 12">
    <name type="scientific">Alistipes dispar</name>
    <dbReference type="NCBI Taxonomy" id="2585119"/>
    <lineage>
        <taxon>Bacteria</taxon>
        <taxon>Pseudomonadati</taxon>
        <taxon>Bacteroidota</taxon>
        <taxon>Bacteroidia</taxon>
        <taxon>Bacteroidales</taxon>
        <taxon>Rikenellaceae</taxon>
        <taxon>Alistipes</taxon>
    </lineage>
</organism>
<dbReference type="KEGG" id="ada:A5CPEGH6_05870"/>
<dbReference type="GO" id="GO:0010468">
    <property type="term" value="P:regulation of gene expression"/>
    <property type="evidence" value="ECO:0007669"/>
    <property type="project" value="TreeGrafter"/>
</dbReference>
<dbReference type="AlphaFoldDB" id="A0A4Y1X0A2"/>
<dbReference type="GO" id="GO:0006397">
    <property type="term" value="P:mRNA processing"/>
    <property type="evidence" value="ECO:0007669"/>
    <property type="project" value="UniProtKB-UniRule"/>
</dbReference>
<dbReference type="GO" id="GO:0004525">
    <property type="term" value="F:ribonuclease III activity"/>
    <property type="evidence" value="ECO:0007669"/>
    <property type="project" value="UniProtKB-UniRule"/>
</dbReference>
<dbReference type="PROSITE" id="PS50142">
    <property type="entry name" value="RNASE_3_2"/>
    <property type="match status" value="1"/>
</dbReference>
<keyword evidence="4 8" id="KW-0540">Nuclease</keyword>
<evidence type="ECO:0000256" key="6">
    <source>
        <dbReference type="ARBA" id="ARBA00022801"/>
    </source>
</evidence>
<dbReference type="InterPro" id="IPR000999">
    <property type="entry name" value="RNase_III_dom"/>
</dbReference>
<evidence type="ECO:0000256" key="2">
    <source>
        <dbReference type="ARBA" id="ARBA00010183"/>
    </source>
</evidence>
<comment type="cofactor">
    <cofactor evidence="8">
        <name>Mg(2+)</name>
        <dbReference type="ChEBI" id="CHEBI:18420"/>
    </cofactor>
</comment>
<feature type="active site" evidence="8">
    <location>
        <position position="66"/>
    </location>
</feature>
<dbReference type="PANTHER" id="PTHR11207">
    <property type="entry name" value="RIBONUCLEASE III"/>
    <property type="match status" value="1"/>
</dbReference>
<comment type="function">
    <text evidence="8">Digests double-stranded RNA. Involved in the processing of primary rRNA transcript to yield the immediate precursors to the large and small rRNAs (23S and 16S). Processes some mRNAs, and tRNAs when they are encoded in the rRNA operon. Processes pre-crRNA and tracrRNA of type II CRISPR loci if present in the organism.</text>
</comment>
<gene>
    <name evidence="8" type="primary">rnc</name>
    <name evidence="11" type="ORF">A5CPEGH6_05870</name>
</gene>
<evidence type="ECO:0000256" key="5">
    <source>
        <dbReference type="ARBA" id="ARBA00022759"/>
    </source>
</evidence>
<feature type="binding site" evidence="8">
    <location>
        <position position="134"/>
    </location>
    <ligand>
        <name>Mg(2+)</name>
        <dbReference type="ChEBI" id="CHEBI:18420"/>
    </ligand>
</feature>
<dbReference type="SMART" id="SM00535">
    <property type="entry name" value="RIBOc"/>
    <property type="match status" value="1"/>
</dbReference>
<dbReference type="Proteomes" id="UP000319374">
    <property type="component" value="Chromosome"/>
</dbReference>
<proteinExistence type="inferred from homology"/>
<dbReference type="SUPFAM" id="SSF69065">
    <property type="entry name" value="RNase III domain-like"/>
    <property type="match status" value="1"/>
</dbReference>